<dbReference type="AlphaFoldDB" id="A0A1E7DSQ0"/>
<evidence type="ECO:0000313" key="8">
    <source>
        <dbReference type="Proteomes" id="UP000095658"/>
    </source>
</evidence>
<dbReference type="OrthoDB" id="1524959at2"/>
<dbReference type="RefSeq" id="WP_069937259.1">
    <property type="nucleotide sequence ID" value="NZ_MAMP01000006.1"/>
</dbReference>
<keyword evidence="5" id="KW-0143">Chaperone</keyword>
<evidence type="ECO:0000256" key="6">
    <source>
        <dbReference type="PIRNR" id="PIRNR039090"/>
    </source>
</evidence>
<keyword evidence="7" id="KW-0966">Cell projection</keyword>
<dbReference type="InterPro" id="IPR003713">
    <property type="entry name" value="FliS"/>
</dbReference>
<dbReference type="CDD" id="cd16098">
    <property type="entry name" value="FliS"/>
    <property type="match status" value="1"/>
</dbReference>
<organism evidence="7 8">
    <name type="scientific">Domibacillus iocasae</name>
    <dbReference type="NCBI Taxonomy" id="1714016"/>
    <lineage>
        <taxon>Bacteria</taxon>
        <taxon>Bacillati</taxon>
        <taxon>Bacillota</taxon>
        <taxon>Bacilli</taxon>
        <taxon>Bacillales</taxon>
        <taxon>Bacillaceae</taxon>
        <taxon>Domibacillus</taxon>
    </lineage>
</organism>
<reference evidence="7 8" key="1">
    <citation type="submission" date="2016-06" db="EMBL/GenBank/DDBJ databases">
        <title>Domibacillus iocasae genome sequencing.</title>
        <authorList>
            <person name="Verma A."/>
            <person name="Pal Y."/>
            <person name="Ojha A.K."/>
            <person name="Krishnamurthi S."/>
        </authorList>
    </citation>
    <scope>NUCLEOTIDE SEQUENCE [LARGE SCALE GENOMIC DNA]</scope>
    <source>
        <strain evidence="7 8">DSM 29979</strain>
    </source>
</reference>
<evidence type="ECO:0000256" key="1">
    <source>
        <dbReference type="ARBA" id="ARBA00004514"/>
    </source>
</evidence>
<dbReference type="InterPro" id="IPR036584">
    <property type="entry name" value="FliS_sf"/>
</dbReference>
<comment type="caution">
    <text evidence="7">The sequence shown here is derived from an EMBL/GenBank/DDBJ whole genome shotgun (WGS) entry which is preliminary data.</text>
</comment>
<keyword evidence="3 6" id="KW-0963">Cytoplasm</keyword>
<dbReference type="PANTHER" id="PTHR34773">
    <property type="entry name" value="FLAGELLAR SECRETION CHAPERONE FLIS"/>
    <property type="match status" value="1"/>
</dbReference>
<dbReference type="GO" id="GO:0071973">
    <property type="term" value="P:bacterial-type flagellum-dependent cell motility"/>
    <property type="evidence" value="ECO:0007669"/>
    <property type="project" value="TreeGrafter"/>
</dbReference>
<dbReference type="Gene3D" id="1.20.120.340">
    <property type="entry name" value="Flagellar protein FliS"/>
    <property type="match status" value="1"/>
</dbReference>
<proteinExistence type="inferred from homology"/>
<keyword evidence="7" id="KW-0969">Cilium</keyword>
<evidence type="ECO:0000313" key="7">
    <source>
        <dbReference type="EMBL" id="OES46102.1"/>
    </source>
</evidence>
<dbReference type="PIRSF" id="PIRSF039090">
    <property type="entry name" value="Flis"/>
    <property type="match status" value="1"/>
</dbReference>
<dbReference type="Pfam" id="PF02561">
    <property type="entry name" value="FliS"/>
    <property type="match status" value="1"/>
</dbReference>
<dbReference type="Proteomes" id="UP000095658">
    <property type="component" value="Unassembled WGS sequence"/>
</dbReference>
<keyword evidence="8" id="KW-1185">Reference proteome</keyword>
<sequence length="134" mass="15258">MAITNPQQAYANNSVTTASPGELTLMLYNGCIKFIRYAEKAMKENNIEQKNINVQKAQAIIRELSITLKTDTDLGKNMLSLYEFLHERLVAANIKNDPAILKEVEEFVTEFRDTWKQVIQENRRIQQVGAGGRV</sequence>
<gene>
    <name evidence="7" type="ORF">BA724_16075</name>
</gene>
<evidence type="ECO:0000256" key="4">
    <source>
        <dbReference type="ARBA" id="ARBA00022795"/>
    </source>
</evidence>
<keyword evidence="4 6" id="KW-1005">Bacterial flagellum biogenesis</keyword>
<evidence type="ECO:0000256" key="5">
    <source>
        <dbReference type="ARBA" id="ARBA00023186"/>
    </source>
</evidence>
<dbReference type="NCBIfam" id="TIGR00208">
    <property type="entry name" value="fliS"/>
    <property type="match status" value="1"/>
</dbReference>
<dbReference type="STRING" id="1714016.BA724_16075"/>
<comment type="similarity">
    <text evidence="2 6">Belongs to the FliS family.</text>
</comment>
<dbReference type="GO" id="GO:0044780">
    <property type="term" value="P:bacterial-type flagellum assembly"/>
    <property type="evidence" value="ECO:0007669"/>
    <property type="project" value="InterPro"/>
</dbReference>
<keyword evidence="7" id="KW-0282">Flagellum</keyword>
<evidence type="ECO:0000256" key="3">
    <source>
        <dbReference type="ARBA" id="ARBA00022490"/>
    </source>
</evidence>
<dbReference type="EMBL" id="MAMP01000006">
    <property type="protein sequence ID" value="OES46102.1"/>
    <property type="molecule type" value="Genomic_DNA"/>
</dbReference>
<dbReference type="PANTHER" id="PTHR34773:SF1">
    <property type="entry name" value="FLAGELLAR SECRETION CHAPERONE FLIS"/>
    <property type="match status" value="1"/>
</dbReference>
<dbReference type="GO" id="GO:0005829">
    <property type="term" value="C:cytosol"/>
    <property type="evidence" value="ECO:0007669"/>
    <property type="project" value="UniProtKB-SubCell"/>
</dbReference>
<name>A0A1E7DSQ0_9BACI</name>
<dbReference type="SUPFAM" id="SSF101116">
    <property type="entry name" value="Flagellar export chaperone FliS"/>
    <property type="match status" value="1"/>
</dbReference>
<evidence type="ECO:0000256" key="2">
    <source>
        <dbReference type="ARBA" id="ARBA00008787"/>
    </source>
</evidence>
<protein>
    <recommendedName>
        <fullName evidence="6">Flagellar secretion chaperone FliS</fullName>
    </recommendedName>
</protein>
<accession>A0A1E7DSQ0</accession>
<comment type="subcellular location">
    <subcellularLocation>
        <location evidence="1 6">Cytoplasm</location>
        <location evidence="1 6">Cytosol</location>
    </subcellularLocation>
</comment>